<dbReference type="AlphaFoldDB" id="A0A2T8X2X0"/>
<dbReference type="NCBIfam" id="NF041749">
    <property type="entry name" value="Drt4"/>
    <property type="match status" value="1"/>
</dbReference>
<evidence type="ECO:0000259" key="1">
    <source>
        <dbReference type="PROSITE" id="PS50878"/>
    </source>
</evidence>
<proteinExistence type="predicted"/>
<protein>
    <recommendedName>
        <fullName evidence="1">Reverse transcriptase domain-containing protein</fullName>
    </recommendedName>
</protein>
<name>A0A2T8X2X0_SALET</name>
<accession>A0A2T8X2X0</accession>
<evidence type="ECO:0000313" key="3">
    <source>
        <dbReference type="EMBL" id="PVM64996.1"/>
    </source>
</evidence>
<comment type="caution">
    <text evidence="2">The sequence shown here is derived from an EMBL/GenBank/DDBJ whole genome shotgun (WGS) entry which is preliminary data.</text>
</comment>
<dbReference type="RefSeq" id="WP_031606642.1">
    <property type="nucleotide sequence ID" value="NZ_QDLV01000017.1"/>
</dbReference>
<evidence type="ECO:0000313" key="4">
    <source>
        <dbReference type="Proteomes" id="UP000245068"/>
    </source>
</evidence>
<evidence type="ECO:0000313" key="5">
    <source>
        <dbReference type="Proteomes" id="UP000245551"/>
    </source>
</evidence>
<gene>
    <name evidence="3" type="ORF">C4784_17215</name>
    <name evidence="2" type="ORF">C4855_18400</name>
</gene>
<dbReference type="Proteomes" id="UP000245551">
    <property type="component" value="Unassembled WGS sequence"/>
</dbReference>
<dbReference type="InterPro" id="IPR000477">
    <property type="entry name" value="RT_dom"/>
</dbReference>
<dbReference type="PROSITE" id="PS50878">
    <property type="entry name" value="RT_POL"/>
    <property type="match status" value="1"/>
</dbReference>
<reference evidence="4 5" key="1">
    <citation type="submission" date="2018-04" db="EMBL/GenBank/DDBJ databases">
        <title>Serotype diversity and antimicrobial resistance among Salmonella enterica isolated from patients at an equine referral hospital.</title>
        <authorList>
            <person name="Leon I.M."/>
            <person name="Lawhon S.D."/>
            <person name="Norman K.N."/>
            <person name="Threadgill D.S."/>
            <person name="Ohta N."/>
            <person name="Vinasco J."/>
            <person name="Scott H.M."/>
        </authorList>
    </citation>
    <scope>NUCLEOTIDE SEQUENCE [LARGE SCALE GENOMIC DNA]</scope>
    <source>
        <strain evidence="3 4">159</strain>
        <strain evidence="2 5">230</strain>
    </source>
</reference>
<sequence length="540" mass="62776">MVIFDEKRHLYEALLRHNYFPNQKGSISEIPPCFSSRTFTPEIAELISSDTSGRRSLQGYDCVEYYATRYNNFPRTLSIIHPKAYSKLAKHIHDNWEEIRFIKENENSMIKPDMHADGRIIIMNYEDAETKTIRELNDGFGRRFKVNADISGCFTNIYSHSIPWAVIGVNNAKIALNTKVKNQDKHWSDKLDYFQRQAKRNETHGVPIGPATSSIVCEIILSAVDKRLRDDGFLFRRYIDDYTCYCKTHDDAKEFLHLLGMELSKYKLSLNLHKTKITNLPGTLNDNWVSLLNVNSPTKKRFTDQDLNKLSSSEVINFLDYAVQLNTQVGGGSILKYAISLVINNLDEYTITQVYDYLLNLSWHYPMLIPYLGVLIEHVYLDDGDEYKNKFNEILSMCAENKCSDGMAWTLYFCIKNNIDIDDDVIEKIICFGDCLSLCLLDSSDIYEEKINNFVSDIIKLDYEYDIDRYWLLFYQRFFKDKAPSPYNDKCFDIMKGYGVDFMPDENYKTKAESYCHVVNNPFLEDGDEIVSFNDYMAIA</sequence>
<evidence type="ECO:0000313" key="2">
    <source>
        <dbReference type="EMBL" id="PVJ45017.1"/>
    </source>
</evidence>
<dbReference type="EMBL" id="QDLV01000017">
    <property type="protein sequence ID" value="PVJ45017.1"/>
    <property type="molecule type" value="Genomic_DNA"/>
</dbReference>
<dbReference type="Proteomes" id="UP000245068">
    <property type="component" value="Unassembled WGS sequence"/>
</dbReference>
<organism evidence="2 5">
    <name type="scientific">Salmonella enterica subsp. enterica serovar Gaminara</name>
    <dbReference type="NCBI Taxonomy" id="913070"/>
    <lineage>
        <taxon>Bacteria</taxon>
        <taxon>Pseudomonadati</taxon>
        <taxon>Pseudomonadota</taxon>
        <taxon>Gammaproteobacteria</taxon>
        <taxon>Enterobacterales</taxon>
        <taxon>Enterobacteriaceae</taxon>
        <taxon>Salmonella</taxon>
    </lineage>
</organism>
<dbReference type="Pfam" id="PF00078">
    <property type="entry name" value="RVT_1"/>
    <property type="match status" value="1"/>
</dbReference>
<feature type="domain" description="Reverse transcriptase" evidence="1">
    <location>
        <begin position="1"/>
        <end position="323"/>
    </location>
</feature>
<dbReference type="CDD" id="cd01646">
    <property type="entry name" value="RT_Bac_retron_I"/>
    <property type="match status" value="1"/>
</dbReference>
<dbReference type="EMBL" id="QDOO01000016">
    <property type="protein sequence ID" value="PVM64996.1"/>
    <property type="molecule type" value="Genomic_DNA"/>
</dbReference>